<dbReference type="EMBL" id="WEIO01000004">
    <property type="protein sequence ID" value="KAB7707105.1"/>
    <property type="molecule type" value="Genomic_DNA"/>
</dbReference>
<dbReference type="Proteomes" id="UP000429595">
    <property type="component" value="Unassembled WGS sequence"/>
</dbReference>
<protein>
    <recommendedName>
        <fullName evidence="3">Spore coat protein</fullName>
    </recommendedName>
</protein>
<evidence type="ECO:0000313" key="1">
    <source>
        <dbReference type="EMBL" id="KAB7707105.1"/>
    </source>
</evidence>
<dbReference type="RefSeq" id="WP_152151035.1">
    <property type="nucleotide sequence ID" value="NZ_WEIO01000004.1"/>
</dbReference>
<sequence length="43" mass="4995">MNSNRHAYDVWQYMAKNGYYPLMPASDEAIQAISAMYQPIPEQ</sequence>
<reference evidence="1 2" key="1">
    <citation type="submission" date="2019-10" db="EMBL/GenBank/DDBJ databases">
        <title>Bacillus aerolatum sp. nov., isolated from bioaerosol of sport playgrounds.</title>
        <authorList>
            <person name="Chen P."/>
            <person name="Zhang G."/>
        </authorList>
    </citation>
    <scope>NUCLEOTIDE SEQUENCE [LARGE SCALE GENOMIC DNA]</scope>
    <source>
        <strain evidence="1 2">CX253</strain>
    </source>
</reference>
<name>A0A6I1FG10_9BACI</name>
<comment type="caution">
    <text evidence="1">The sequence shown here is derived from an EMBL/GenBank/DDBJ whole genome shotgun (WGS) entry which is preliminary data.</text>
</comment>
<gene>
    <name evidence="1" type="ORF">F9802_08825</name>
</gene>
<keyword evidence="2" id="KW-1185">Reference proteome</keyword>
<organism evidence="1 2">
    <name type="scientific">Bacillus aerolatus</name>
    <dbReference type="NCBI Taxonomy" id="2653354"/>
    <lineage>
        <taxon>Bacteria</taxon>
        <taxon>Bacillati</taxon>
        <taxon>Bacillota</taxon>
        <taxon>Bacilli</taxon>
        <taxon>Bacillales</taxon>
        <taxon>Bacillaceae</taxon>
        <taxon>Bacillus</taxon>
    </lineage>
</organism>
<accession>A0A6I1FG10</accession>
<dbReference type="AlphaFoldDB" id="A0A6I1FG10"/>
<proteinExistence type="predicted"/>
<evidence type="ECO:0000313" key="2">
    <source>
        <dbReference type="Proteomes" id="UP000429595"/>
    </source>
</evidence>
<evidence type="ECO:0008006" key="3">
    <source>
        <dbReference type="Google" id="ProtNLM"/>
    </source>
</evidence>